<dbReference type="EMBL" id="JAVRRD010000021">
    <property type="protein sequence ID" value="KAK5048539.1"/>
    <property type="molecule type" value="Genomic_DNA"/>
</dbReference>
<dbReference type="Pfam" id="PF13193">
    <property type="entry name" value="AMP-binding_C"/>
    <property type="match status" value="1"/>
</dbReference>
<evidence type="ECO:0000259" key="1">
    <source>
        <dbReference type="Pfam" id="PF00501"/>
    </source>
</evidence>
<evidence type="ECO:0008006" key="5">
    <source>
        <dbReference type="Google" id="ProtNLM"/>
    </source>
</evidence>
<comment type="caution">
    <text evidence="3">The sequence shown here is derived from an EMBL/GenBank/DDBJ whole genome shotgun (WGS) entry which is preliminary data.</text>
</comment>
<dbReference type="PANTHER" id="PTHR24096:SF194">
    <property type="entry name" value="AMP-DEPENDENT SYNTHETASE_LIGASE DOMAIN-CONTAINING PROTEIN"/>
    <property type="match status" value="1"/>
</dbReference>
<dbReference type="AlphaFoldDB" id="A0AAV9N383"/>
<keyword evidence="4" id="KW-1185">Reference proteome</keyword>
<dbReference type="InterPro" id="IPR025110">
    <property type="entry name" value="AMP-bd_C"/>
</dbReference>
<feature type="domain" description="AMP-binding enzyme C-terminal" evidence="2">
    <location>
        <begin position="448"/>
        <end position="525"/>
    </location>
</feature>
<feature type="domain" description="AMP-dependent synthetase/ligase" evidence="1">
    <location>
        <begin position="26"/>
        <end position="398"/>
    </location>
</feature>
<dbReference type="InterPro" id="IPR045851">
    <property type="entry name" value="AMP-bd_C_sf"/>
</dbReference>
<dbReference type="InterPro" id="IPR000873">
    <property type="entry name" value="AMP-dep_synth/lig_dom"/>
</dbReference>
<dbReference type="RefSeq" id="XP_064703898.1">
    <property type="nucleotide sequence ID" value="XM_064849195.1"/>
</dbReference>
<protein>
    <recommendedName>
        <fullName evidence="5">4-coumarate-CoA ligase</fullName>
    </recommendedName>
</protein>
<dbReference type="Gene3D" id="3.40.50.12780">
    <property type="entry name" value="N-terminal domain of ligase-like"/>
    <property type="match status" value="1"/>
</dbReference>
<evidence type="ECO:0000313" key="3">
    <source>
        <dbReference type="EMBL" id="KAK5048539.1"/>
    </source>
</evidence>
<proteinExistence type="predicted"/>
<dbReference type="Pfam" id="PF00501">
    <property type="entry name" value="AMP-binding"/>
    <property type="match status" value="1"/>
</dbReference>
<reference evidence="3 4" key="1">
    <citation type="submission" date="2023-08" db="EMBL/GenBank/DDBJ databases">
        <title>Black Yeasts Isolated from many extreme environments.</title>
        <authorList>
            <person name="Coleine C."/>
            <person name="Stajich J.E."/>
            <person name="Selbmann L."/>
        </authorList>
    </citation>
    <scope>NUCLEOTIDE SEQUENCE [LARGE SCALE GENOMIC DNA]</scope>
    <source>
        <strain evidence="3 4">CCFEE 5792</strain>
    </source>
</reference>
<sequence>MVYKSLFQDLEIPKYNVLSFLFPQDRQPSDQPIWIDAADPAHFLTPRQLLSWVKRLGFGLDRLGIGKQQVVMIFTPNHIFVPVAYLGIVGAGRIFSAANPVYTVNEVEYQIKNTGTSCILVHPDHVETAVEAARRAGLDKSKIFLFSDKPCRTKLGIRDWREDMAGSQSEGELWQWDPMAETSMTDIATINYSSGTTGLPKGVCVSHHNLLANVVQTIFMRDLERSHKSQERWIGFLPLYHAYGQLYVNLMAPTLLFPTYVMKKFVYEDFLRVIQTHKITNLQVAPPILIMLDKRQETAKYDLSSVKHILCGAAPLSKELQRAVAKKLSCNIIQGWGMTEVTCGSILVPGGRYDESGSVGLILPNNEFKLLDDDGNEVLEGRPGEMFVKAPNVCLGYWRNEQATRESLDSEGWLKTGDIAVVKDSWFWIVDRKKELIKVNALQVAPAELEAVLLENEDIADAAVTGILLGEEEWPRAYINLKEEKKGEVTENQIQEWMKGKVAKHKQLVGGVKFIDEVPKLASGKIQRKVMREWAKRDALELEKRGRPRL</sequence>
<dbReference type="SUPFAM" id="SSF56801">
    <property type="entry name" value="Acetyl-CoA synthetase-like"/>
    <property type="match status" value="1"/>
</dbReference>
<dbReference type="PANTHER" id="PTHR24096">
    <property type="entry name" value="LONG-CHAIN-FATTY-ACID--COA LIGASE"/>
    <property type="match status" value="1"/>
</dbReference>
<organism evidence="3 4">
    <name type="scientific">Exophiala bonariae</name>
    <dbReference type="NCBI Taxonomy" id="1690606"/>
    <lineage>
        <taxon>Eukaryota</taxon>
        <taxon>Fungi</taxon>
        <taxon>Dikarya</taxon>
        <taxon>Ascomycota</taxon>
        <taxon>Pezizomycotina</taxon>
        <taxon>Eurotiomycetes</taxon>
        <taxon>Chaetothyriomycetidae</taxon>
        <taxon>Chaetothyriales</taxon>
        <taxon>Herpotrichiellaceae</taxon>
        <taxon>Exophiala</taxon>
    </lineage>
</organism>
<dbReference type="CDD" id="cd05911">
    <property type="entry name" value="Firefly_Luc_like"/>
    <property type="match status" value="1"/>
</dbReference>
<dbReference type="PROSITE" id="PS00455">
    <property type="entry name" value="AMP_BINDING"/>
    <property type="match status" value="1"/>
</dbReference>
<dbReference type="Gene3D" id="3.30.300.30">
    <property type="match status" value="1"/>
</dbReference>
<evidence type="ECO:0000259" key="2">
    <source>
        <dbReference type="Pfam" id="PF13193"/>
    </source>
</evidence>
<dbReference type="InterPro" id="IPR042099">
    <property type="entry name" value="ANL_N_sf"/>
</dbReference>
<name>A0AAV9N383_9EURO</name>
<evidence type="ECO:0000313" key="4">
    <source>
        <dbReference type="Proteomes" id="UP001358417"/>
    </source>
</evidence>
<dbReference type="GeneID" id="89973805"/>
<dbReference type="InterPro" id="IPR020845">
    <property type="entry name" value="AMP-binding_CS"/>
</dbReference>
<dbReference type="GO" id="GO:0016405">
    <property type="term" value="F:CoA-ligase activity"/>
    <property type="evidence" value="ECO:0007669"/>
    <property type="project" value="TreeGrafter"/>
</dbReference>
<dbReference type="Proteomes" id="UP001358417">
    <property type="component" value="Unassembled WGS sequence"/>
</dbReference>
<accession>A0AAV9N383</accession>
<gene>
    <name evidence="3" type="ORF">LTR84_005630</name>
</gene>